<reference evidence="1 2" key="1">
    <citation type="submission" date="2016-01" db="EMBL/GenBank/DDBJ databases">
        <title>The new phylogeny of the genus Mycobacterium.</title>
        <authorList>
            <person name="Tarcisio F."/>
            <person name="Conor M."/>
            <person name="Antonella G."/>
            <person name="Elisabetta G."/>
            <person name="Giulia F.S."/>
            <person name="Sara T."/>
            <person name="Anna F."/>
            <person name="Clotilde B."/>
            <person name="Roberto B."/>
            <person name="Veronica D.S."/>
            <person name="Fabio R."/>
            <person name="Monica P."/>
            <person name="Olivier J."/>
            <person name="Enrico T."/>
            <person name="Nicola S."/>
        </authorList>
    </citation>
    <scope>NUCLEOTIDE SEQUENCE [LARGE SCALE GENOMIC DNA]</scope>
    <source>
        <strain evidence="1 2">DSM 45176</strain>
    </source>
</reference>
<dbReference type="AlphaFoldDB" id="A0A1X2CW27"/>
<dbReference type="STRING" id="486698.AWC22_18765"/>
<name>A0A1X2CW27_9MYCO</name>
<dbReference type="Proteomes" id="UP000193087">
    <property type="component" value="Unassembled WGS sequence"/>
</dbReference>
<dbReference type="RefSeq" id="WP_085250506.1">
    <property type="nucleotide sequence ID" value="NZ_CAJMWI010000001.1"/>
</dbReference>
<organism evidence="1 2">
    <name type="scientific">Mycobacterium riyadhense</name>
    <dbReference type="NCBI Taxonomy" id="486698"/>
    <lineage>
        <taxon>Bacteria</taxon>
        <taxon>Bacillati</taxon>
        <taxon>Actinomycetota</taxon>
        <taxon>Actinomycetes</taxon>
        <taxon>Mycobacteriales</taxon>
        <taxon>Mycobacteriaceae</taxon>
        <taxon>Mycobacterium</taxon>
    </lineage>
</organism>
<protein>
    <recommendedName>
        <fullName evidence="3">ESAT-6-like protein</fullName>
    </recommendedName>
</protein>
<dbReference type="GeneID" id="93495150"/>
<sequence>MADILYNYAGMEACIGEMTQIHATAVALKMTGIAHRESLRGTWTGNAHMSFDDAFQRYLNVNERVEEASQRVIQALSTGTSDMQACEMQQCQVF</sequence>
<dbReference type="InterPro" id="IPR036689">
    <property type="entry name" value="ESAT-6-like_sf"/>
</dbReference>
<evidence type="ECO:0000313" key="2">
    <source>
        <dbReference type="Proteomes" id="UP000193087"/>
    </source>
</evidence>
<evidence type="ECO:0000313" key="1">
    <source>
        <dbReference type="EMBL" id="ORW79579.1"/>
    </source>
</evidence>
<dbReference type="EMBL" id="LQPQ01000073">
    <property type="protein sequence ID" value="ORW79579.1"/>
    <property type="molecule type" value="Genomic_DNA"/>
</dbReference>
<accession>A0A1X2CW27</accession>
<proteinExistence type="predicted"/>
<dbReference type="SUPFAM" id="SSF140453">
    <property type="entry name" value="EsxAB dimer-like"/>
    <property type="match status" value="1"/>
</dbReference>
<dbReference type="OrthoDB" id="4728429at2"/>
<dbReference type="Gene3D" id="1.10.287.1060">
    <property type="entry name" value="ESAT-6-like"/>
    <property type="match status" value="1"/>
</dbReference>
<keyword evidence="2" id="KW-1185">Reference proteome</keyword>
<gene>
    <name evidence="1" type="ORF">AWC22_18765</name>
</gene>
<comment type="caution">
    <text evidence="1">The sequence shown here is derived from an EMBL/GenBank/DDBJ whole genome shotgun (WGS) entry which is preliminary data.</text>
</comment>
<evidence type="ECO:0008006" key="3">
    <source>
        <dbReference type="Google" id="ProtNLM"/>
    </source>
</evidence>